<protein>
    <recommendedName>
        <fullName evidence="4">Lipoprotein</fullName>
    </recommendedName>
</protein>
<feature type="region of interest" description="Disordered" evidence="1">
    <location>
        <begin position="40"/>
        <end position="68"/>
    </location>
</feature>
<dbReference type="PROSITE" id="PS51257">
    <property type="entry name" value="PROKAR_LIPOPROTEIN"/>
    <property type="match status" value="1"/>
</dbReference>
<evidence type="ECO:0000313" key="3">
    <source>
        <dbReference type="Proteomes" id="UP000650081"/>
    </source>
</evidence>
<dbReference type="RefSeq" id="WP_187464782.1">
    <property type="nucleotide sequence ID" value="NZ_JACSIT010000034.1"/>
</dbReference>
<accession>A0A923PK27</accession>
<evidence type="ECO:0000256" key="1">
    <source>
        <dbReference type="SAM" id="MobiDB-lite"/>
    </source>
</evidence>
<sequence length="68" mass="7508">MKQSKVYLFSLLLFVGIPLISTGCARKSGCAAIQSTVRQDLRKDGTPKQKSSSSLFDKKTTRKMGRGR</sequence>
<name>A0A923PK27_9BACT</name>
<comment type="caution">
    <text evidence="2">The sequence shown here is derived from an EMBL/GenBank/DDBJ whole genome shotgun (WGS) entry which is preliminary data.</text>
</comment>
<gene>
    <name evidence="2" type="ORF">H9S92_00565</name>
</gene>
<dbReference type="Proteomes" id="UP000650081">
    <property type="component" value="Unassembled WGS sequence"/>
</dbReference>
<reference evidence="2" key="1">
    <citation type="submission" date="2020-08" db="EMBL/GenBank/DDBJ databases">
        <title>Lewinella bacteria from marine environments.</title>
        <authorList>
            <person name="Zhong Y."/>
        </authorList>
    </citation>
    <scope>NUCLEOTIDE SEQUENCE</scope>
    <source>
        <strain evidence="2">KCTC 42187</strain>
    </source>
</reference>
<dbReference type="AlphaFoldDB" id="A0A923PK27"/>
<evidence type="ECO:0008006" key="4">
    <source>
        <dbReference type="Google" id="ProtNLM"/>
    </source>
</evidence>
<evidence type="ECO:0000313" key="2">
    <source>
        <dbReference type="EMBL" id="MBC6992643.1"/>
    </source>
</evidence>
<dbReference type="EMBL" id="JACSIT010000034">
    <property type="protein sequence ID" value="MBC6992643.1"/>
    <property type="molecule type" value="Genomic_DNA"/>
</dbReference>
<organism evidence="2 3">
    <name type="scientific">Neolewinella lacunae</name>
    <dbReference type="NCBI Taxonomy" id="1517758"/>
    <lineage>
        <taxon>Bacteria</taxon>
        <taxon>Pseudomonadati</taxon>
        <taxon>Bacteroidota</taxon>
        <taxon>Saprospiria</taxon>
        <taxon>Saprospirales</taxon>
        <taxon>Lewinellaceae</taxon>
        <taxon>Neolewinella</taxon>
    </lineage>
</organism>
<keyword evidence="3" id="KW-1185">Reference proteome</keyword>
<proteinExistence type="predicted"/>